<protein>
    <recommendedName>
        <fullName evidence="1">Trans-2-enoyl-CoA reductase catalytic domain-containing protein</fullName>
    </recommendedName>
</protein>
<dbReference type="AlphaFoldDB" id="A0AAX3BFB3"/>
<reference evidence="2" key="1">
    <citation type="submission" date="2021-04" db="EMBL/GenBank/DDBJ databases">
        <authorList>
            <person name="Postec A."/>
        </authorList>
    </citation>
    <scope>NUCLEOTIDE SEQUENCE</scope>
    <source>
        <strain evidence="2">F1F22</strain>
    </source>
</reference>
<proteinExistence type="predicted"/>
<sequence>MKQKYKVVHLINGIAAGATKRYEQYGPTQVRDIDVAFHPVLQYPDFSKLENIRQLGLVDVAVANEKDIERTNLFMGTSTTLWVDPLAEAGLLKSGVSVVAFADYDFEKDDPVYGMGPLAGAKILQRESMDRAAQKYGVKAVRICYPAMDTTALGAIPGGLLMFAMTTVILNEKNAFKNLKQLAFETMEMLKQDFNSRELRLDKAFQAILPEFHKRAEALTPADVPGVFEPLTKLDLP</sequence>
<evidence type="ECO:0000313" key="3">
    <source>
        <dbReference type="Proteomes" id="UP001056539"/>
    </source>
</evidence>
<reference evidence="2" key="2">
    <citation type="submission" date="2022-06" db="EMBL/GenBank/DDBJ databases">
        <title>Thermospira aquatica gen. nov., sp. nov.</title>
        <authorList>
            <person name="Ben Ali Gam Z."/>
            <person name="Labat M."/>
        </authorList>
    </citation>
    <scope>NUCLEOTIDE SEQUENCE</scope>
    <source>
        <strain evidence="2">F1F22</strain>
    </source>
</reference>
<feature type="domain" description="Trans-2-enoyl-CoA reductase catalytic" evidence="1">
    <location>
        <begin position="54"/>
        <end position="177"/>
    </location>
</feature>
<evidence type="ECO:0000313" key="2">
    <source>
        <dbReference type="EMBL" id="URA11067.1"/>
    </source>
</evidence>
<dbReference type="InterPro" id="IPR024910">
    <property type="entry name" value="Enoyl-CoA_Rdtase_cat_dom"/>
</dbReference>
<keyword evidence="3" id="KW-1185">Reference proteome</keyword>
<dbReference type="KEGG" id="taqu:KDW03_04495"/>
<dbReference type="RefSeq" id="WP_271436201.1">
    <property type="nucleotide sequence ID" value="NZ_CP073355.1"/>
</dbReference>
<dbReference type="EMBL" id="CP073355">
    <property type="protein sequence ID" value="URA11067.1"/>
    <property type="molecule type" value="Genomic_DNA"/>
</dbReference>
<accession>A0AAX3BFB3</accession>
<organism evidence="2 3">
    <name type="scientific">Thermospira aquatica</name>
    <dbReference type="NCBI Taxonomy" id="2828656"/>
    <lineage>
        <taxon>Bacteria</taxon>
        <taxon>Pseudomonadati</taxon>
        <taxon>Spirochaetota</taxon>
        <taxon>Spirochaetia</taxon>
        <taxon>Brevinematales</taxon>
        <taxon>Thermospiraceae</taxon>
        <taxon>Thermospira</taxon>
    </lineage>
</organism>
<dbReference type="Pfam" id="PF12241">
    <property type="entry name" value="Enoyl_reductase"/>
    <property type="match status" value="1"/>
</dbReference>
<dbReference type="Gene3D" id="3.40.50.720">
    <property type="entry name" value="NAD(P)-binding Rossmann-like Domain"/>
    <property type="match status" value="1"/>
</dbReference>
<name>A0AAX3BFB3_9SPIR</name>
<dbReference type="Proteomes" id="UP001056539">
    <property type="component" value="Chromosome"/>
</dbReference>
<gene>
    <name evidence="2" type="ORF">KDW03_04495</name>
</gene>
<evidence type="ECO:0000259" key="1">
    <source>
        <dbReference type="Pfam" id="PF12241"/>
    </source>
</evidence>